<protein>
    <submittedName>
        <fullName evidence="3">DUF397 domain-containing protein</fullName>
    </submittedName>
</protein>
<gene>
    <name evidence="3" type="ORF">FNZ23_20045</name>
</gene>
<dbReference type="RefSeq" id="WP_143943720.1">
    <property type="nucleotide sequence ID" value="NZ_VKLS01000282.1"/>
</dbReference>
<evidence type="ECO:0000256" key="1">
    <source>
        <dbReference type="SAM" id="MobiDB-lite"/>
    </source>
</evidence>
<evidence type="ECO:0000259" key="2">
    <source>
        <dbReference type="Pfam" id="PF04149"/>
    </source>
</evidence>
<reference evidence="3 4" key="1">
    <citation type="submission" date="2019-07" db="EMBL/GenBank/DDBJ databases">
        <title>Draft genome for Streptomyces benahoarensis MZ03-48.</title>
        <authorList>
            <person name="Gonzalez-Pimentel J.L."/>
        </authorList>
    </citation>
    <scope>NUCLEOTIDE SEQUENCE [LARGE SCALE GENOMIC DNA]</scope>
    <source>
        <strain evidence="3 4">MZ03-48</strain>
    </source>
</reference>
<evidence type="ECO:0000313" key="3">
    <source>
        <dbReference type="EMBL" id="TSB36083.1"/>
    </source>
</evidence>
<evidence type="ECO:0000313" key="4">
    <source>
        <dbReference type="Proteomes" id="UP000320888"/>
    </source>
</evidence>
<name>A0A553Z488_9ACTN</name>
<feature type="domain" description="DUF397" evidence="2">
    <location>
        <begin position="38"/>
        <end position="92"/>
    </location>
</feature>
<dbReference type="InterPro" id="IPR007278">
    <property type="entry name" value="DUF397"/>
</dbReference>
<dbReference type="OrthoDB" id="4570646at2"/>
<feature type="region of interest" description="Disordered" evidence="1">
    <location>
        <begin position="1"/>
        <end position="25"/>
    </location>
</feature>
<organism evidence="3 4">
    <name type="scientific">Streptomyces benahoarensis</name>
    <dbReference type="NCBI Taxonomy" id="2595054"/>
    <lineage>
        <taxon>Bacteria</taxon>
        <taxon>Bacillati</taxon>
        <taxon>Actinomycetota</taxon>
        <taxon>Actinomycetes</taxon>
        <taxon>Kitasatosporales</taxon>
        <taxon>Streptomycetaceae</taxon>
        <taxon>Streptomyces</taxon>
    </lineage>
</organism>
<dbReference type="Pfam" id="PF04149">
    <property type="entry name" value="DUF397"/>
    <property type="match status" value="2"/>
</dbReference>
<dbReference type="EMBL" id="VKLS01000282">
    <property type="protein sequence ID" value="TSB36083.1"/>
    <property type="molecule type" value="Genomic_DNA"/>
</dbReference>
<feature type="domain" description="DUF397" evidence="2">
    <location>
        <begin position="12"/>
        <end position="32"/>
    </location>
</feature>
<keyword evidence="4" id="KW-1185">Reference proteome</keyword>
<dbReference type="Proteomes" id="UP000320888">
    <property type="component" value="Unassembled WGS sequence"/>
</dbReference>
<dbReference type="AlphaFoldDB" id="A0A553Z488"/>
<accession>A0A553Z488</accession>
<sequence length="98" mass="10225">MQFNSRNDFSGARWRKSSYSNASGGDCIEVAEDFAGAARWRKSSYSNASGGNCVEILDDLPGIVPVRDSKVPGGPALVVGAGAWGRFVTAVKGGTLTV</sequence>
<proteinExistence type="predicted"/>
<comment type="caution">
    <text evidence="3">The sequence shown here is derived from an EMBL/GenBank/DDBJ whole genome shotgun (WGS) entry which is preliminary data.</text>
</comment>